<accession>A0A3N5DLH2</accession>
<evidence type="ECO:0000256" key="7">
    <source>
        <dbReference type="ARBA" id="ARBA00022692"/>
    </source>
</evidence>
<dbReference type="InterPro" id="IPR010052">
    <property type="entry name" value="T2SS_protein-GspI"/>
</dbReference>
<dbReference type="Proteomes" id="UP000268615">
    <property type="component" value="Unassembled WGS sequence"/>
</dbReference>
<evidence type="ECO:0000313" key="13">
    <source>
        <dbReference type="Proteomes" id="UP000268615"/>
    </source>
</evidence>
<dbReference type="SUPFAM" id="SSF54523">
    <property type="entry name" value="Pili subunits"/>
    <property type="match status" value="1"/>
</dbReference>
<dbReference type="GO" id="GO:0015628">
    <property type="term" value="P:protein secretion by the type II secretion system"/>
    <property type="evidence" value="ECO:0007669"/>
    <property type="project" value="UniProtKB-UniRule"/>
</dbReference>
<evidence type="ECO:0000256" key="5">
    <source>
        <dbReference type="ARBA" id="ARBA00022481"/>
    </source>
</evidence>
<dbReference type="RefSeq" id="WP_124023136.1">
    <property type="nucleotide sequence ID" value="NZ_RPOH01000017.1"/>
</dbReference>
<dbReference type="AlphaFoldDB" id="A0A3N5DLH2"/>
<protein>
    <recommendedName>
        <fullName evidence="10">Type II secretion system protein I</fullName>
        <shortName evidence="10">T2SS minor pseudopilin I</shortName>
    </recommendedName>
</protein>
<comment type="PTM">
    <text evidence="10">Cleaved by prepilin peptidase.</text>
</comment>
<dbReference type="NCBIfam" id="TIGR01707">
    <property type="entry name" value="gspI"/>
    <property type="match status" value="1"/>
</dbReference>
<dbReference type="Pfam" id="PF02501">
    <property type="entry name" value="T2SSI"/>
    <property type="match status" value="1"/>
</dbReference>
<dbReference type="PANTHER" id="PTHR38779:SF2">
    <property type="entry name" value="TYPE II SECRETION SYSTEM PROTEIN I-RELATED"/>
    <property type="match status" value="1"/>
</dbReference>
<proteinExistence type="inferred from homology"/>
<evidence type="ECO:0000256" key="9">
    <source>
        <dbReference type="ARBA" id="ARBA00023136"/>
    </source>
</evidence>
<evidence type="ECO:0000256" key="8">
    <source>
        <dbReference type="ARBA" id="ARBA00022989"/>
    </source>
</evidence>
<dbReference type="Pfam" id="PF07963">
    <property type="entry name" value="N_methyl"/>
    <property type="match status" value="1"/>
</dbReference>
<keyword evidence="4" id="KW-1003">Cell membrane</keyword>
<dbReference type="InterPro" id="IPR003413">
    <property type="entry name" value="T2SS_GspI_C"/>
</dbReference>
<dbReference type="PANTHER" id="PTHR38779">
    <property type="entry name" value="TYPE II SECRETION SYSTEM PROTEIN I-RELATED"/>
    <property type="match status" value="1"/>
</dbReference>
<dbReference type="NCBIfam" id="TIGR02532">
    <property type="entry name" value="IV_pilin_GFxxxE"/>
    <property type="match status" value="1"/>
</dbReference>
<keyword evidence="6 10" id="KW-0997">Cell inner membrane</keyword>
<reference evidence="12 13" key="1">
    <citation type="submission" date="2018-11" db="EMBL/GenBank/DDBJ databases">
        <title>Draft genome sequence of Buttiauxella warmboldiae CCUG 35512.</title>
        <authorList>
            <person name="Salva-Serra F."/>
            <person name="Marathe N."/>
            <person name="Moore E."/>
            <person name="Svensson L."/>
            <person name="Engstrom-Jakobsson H."/>
        </authorList>
    </citation>
    <scope>NUCLEOTIDE SEQUENCE [LARGE SCALE GENOMIC DNA]</scope>
    <source>
        <strain evidence="12 13">CCUG 35512</strain>
    </source>
</reference>
<evidence type="ECO:0000313" key="12">
    <source>
        <dbReference type="EMBL" id="RPH29614.1"/>
    </source>
</evidence>
<comment type="similarity">
    <text evidence="3 10">Belongs to the GSP I family.</text>
</comment>
<keyword evidence="5 10" id="KW-0488">Methylation</keyword>
<keyword evidence="9 10" id="KW-0472">Membrane</keyword>
<dbReference type="PRINTS" id="PR00885">
    <property type="entry name" value="BCTERIALGSPH"/>
</dbReference>
<dbReference type="EMBL" id="RPOH01000017">
    <property type="protein sequence ID" value="RPH29614.1"/>
    <property type="molecule type" value="Genomic_DNA"/>
</dbReference>
<dbReference type="GO" id="GO:0015627">
    <property type="term" value="C:type II protein secretion system complex"/>
    <property type="evidence" value="ECO:0007669"/>
    <property type="project" value="UniProtKB-UniRule"/>
</dbReference>
<name>A0A3N5DLH2_9ENTR</name>
<dbReference type="InterPro" id="IPR012902">
    <property type="entry name" value="N_methyl_site"/>
</dbReference>
<keyword evidence="8 10" id="KW-1133">Transmembrane helix</keyword>
<keyword evidence="7 10" id="KW-0812">Transmembrane</keyword>
<comment type="function">
    <text evidence="1">Component of the type II secretion system required for the energy-dependent secretion of extracellular factors such as proteases and toxins from the periplasm. Part of the pseudopilus tip complex that is critical for the recognition and binding of secretion substrates.</text>
</comment>
<keyword evidence="13" id="KW-1185">Reference proteome</keyword>
<evidence type="ECO:0000256" key="4">
    <source>
        <dbReference type="ARBA" id="ARBA00022475"/>
    </source>
</evidence>
<feature type="transmembrane region" description="Helical" evidence="10">
    <location>
        <begin position="7"/>
        <end position="28"/>
    </location>
</feature>
<comment type="subunit">
    <text evidence="10">Type II secretion is composed of four main components: the outer membrane complex, the inner membrane complex, the cytoplasmic secretion ATPase and the periplasm-spanning pseudopilus.</text>
</comment>
<comment type="subcellular location">
    <subcellularLocation>
        <location evidence="2 10">Cell inner membrane</location>
        <topology evidence="2 10">Single-pass membrane protein</topology>
    </subcellularLocation>
</comment>
<feature type="domain" description="Type II secretion system protein GspI C-terminal" evidence="11">
    <location>
        <begin position="41"/>
        <end position="119"/>
    </location>
</feature>
<dbReference type="Gene3D" id="3.30.1300.30">
    <property type="entry name" value="GSPII I/J protein-like"/>
    <property type="match status" value="1"/>
</dbReference>
<gene>
    <name evidence="12" type="primary">gspI</name>
    <name evidence="12" type="ORF">EHN07_05240</name>
</gene>
<organism evidence="12 13">
    <name type="scientific">Buttiauxella warmboldiae</name>
    <dbReference type="NCBI Taxonomy" id="82993"/>
    <lineage>
        <taxon>Bacteria</taxon>
        <taxon>Pseudomonadati</taxon>
        <taxon>Pseudomonadota</taxon>
        <taxon>Gammaproteobacteria</taxon>
        <taxon>Enterobacterales</taxon>
        <taxon>Enterobacteriaceae</taxon>
        <taxon>Buttiauxella</taxon>
    </lineage>
</organism>
<evidence type="ECO:0000256" key="6">
    <source>
        <dbReference type="ARBA" id="ARBA00022519"/>
    </source>
</evidence>
<evidence type="ECO:0000256" key="3">
    <source>
        <dbReference type="ARBA" id="ARBA00008358"/>
    </source>
</evidence>
<comment type="caution">
    <text evidence="12">The sequence shown here is derived from an EMBL/GenBank/DDBJ whole genome shotgun (WGS) entry which is preliminary data.</text>
</comment>
<evidence type="ECO:0000256" key="1">
    <source>
        <dbReference type="ARBA" id="ARBA00003161"/>
    </source>
</evidence>
<dbReference type="GO" id="GO:0005886">
    <property type="term" value="C:plasma membrane"/>
    <property type="evidence" value="ECO:0007669"/>
    <property type="project" value="UniProtKB-SubCell"/>
</dbReference>
<sequence length="129" mass="14374">MDSRQQGFTMLEVMVALAIFSLVAIALLQTITSNVRTINMLDEKQLAGWVGDNRLSLAILEKRSFQASAVQGEEQMNGKVFYWREMGQPSPQEGLWINRVEVRTNASQLTPVSSVDVWVRAGSHASTPH</sequence>
<dbReference type="InterPro" id="IPR045584">
    <property type="entry name" value="Pilin-like"/>
</dbReference>
<evidence type="ECO:0000256" key="10">
    <source>
        <dbReference type="RuleBase" id="RU368030"/>
    </source>
</evidence>
<evidence type="ECO:0000256" key="2">
    <source>
        <dbReference type="ARBA" id="ARBA00004377"/>
    </source>
</evidence>
<evidence type="ECO:0000259" key="11">
    <source>
        <dbReference type="Pfam" id="PF02501"/>
    </source>
</evidence>
<dbReference type="InterPro" id="IPR002416">
    <property type="entry name" value="T2SS_protein-GspH"/>
</dbReference>